<organism evidence="1 2">
    <name type="scientific">Piscinibacter gummiphilus</name>
    <dbReference type="NCBI Taxonomy" id="946333"/>
    <lineage>
        <taxon>Bacteria</taxon>
        <taxon>Pseudomonadati</taxon>
        <taxon>Pseudomonadota</taxon>
        <taxon>Betaproteobacteria</taxon>
        <taxon>Burkholderiales</taxon>
        <taxon>Sphaerotilaceae</taxon>
        <taxon>Piscinibacter</taxon>
    </lineage>
</organism>
<dbReference type="SUPFAM" id="SSF51316">
    <property type="entry name" value="Mss4-like"/>
    <property type="match status" value="1"/>
</dbReference>
<proteinExistence type="predicted"/>
<dbReference type="STRING" id="946333.A4W93_27775"/>
<reference evidence="1 2" key="1">
    <citation type="submission" date="2016-04" db="EMBL/GenBank/DDBJ databases">
        <title>Complete genome sequence of natural rubber-degrading, novel Gram-negative bacterium, Rhizobacter gummiphilus strain NS21.</title>
        <authorList>
            <person name="Tabata M."/>
            <person name="Kasai D."/>
            <person name="Fukuda M."/>
        </authorList>
    </citation>
    <scope>NUCLEOTIDE SEQUENCE [LARGE SCALE GENOMIC DNA]</scope>
    <source>
        <strain evidence="1 2">NS21</strain>
    </source>
</reference>
<dbReference type="AlphaFoldDB" id="A0A1W6LGI9"/>
<name>A0A1W6LGI9_9BURK</name>
<dbReference type="InterPro" id="IPR011057">
    <property type="entry name" value="Mss4-like_sf"/>
</dbReference>
<dbReference type="InterPro" id="IPR046149">
    <property type="entry name" value="DUF6151"/>
</dbReference>
<dbReference type="KEGG" id="rgu:A4W93_27775"/>
<sequence length="197" mass="21818">MTYHFQCRCGRVRGLLSRPELALRGLCYCKDCRAYSNHLGTSAKTHDAHGGAEFIATQARHVRLCEGTRHLACLSLSDKGLLRWYAACCTTPIGNTLRNWKVPYVSLVHTCLKPDPAAFERTFPRLQMRVNTGSARQAPPRLAFRTFVSLAGFVPGIVVSGLTGAYKPNPFFKPPGEPLVPVTVLSTQQRDRAYRAA</sequence>
<keyword evidence="2" id="KW-1185">Reference proteome</keyword>
<evidence type="ECO:0000313" key="2">
    <source>
        <dbReference type="Proteomes" id="UP000193427"/>
    </source>
</evidence>
<evidence type="ECO:0000313" key="1">
    <source>
        <dbReference type="EMBL" id="ARN23394.1"/>
    </source>
</evidence>
<dbReference type="Pfam" id="PF19648">
    <property type="entry name" value="DUF6151"/>
    <property type="match status" value="1"/>
</dbReference>
<dbReference type="Proteomes" id="UP000193427">
    <property type="component" value="Chromosome"/>
</dbReference>
<protein>
    <submittedName>
        <fullName evidence="1">Uncharacterized protein</fullName>
    </submittedName>
</protein>
<accession>A0A1W6LGI9</accession>
<dbReference type="OrthoDB" id="5500342at2"/>
<gene>
    <name evidence="1" type="ORF">A4W93_27775</name>
</gene>
<dbReference type="RefSeq" id="WP_085753715.1">
    <property type="nucleotide sequence ID" value="NZ_BSPR01000017.1"/>
</dbReference>
<dbReference type="EMBL" id="CP015118">
    <property type="protein sequence ID" value="ARN23394.1"/>
    <property type="molecule type" value="Genomic_DNA"/>
</dbReference>
<dbReference type="Gene3D" id="3.90.1590.10">
    <property type="entry name" value="glutathione-dependent formaldehyde- activating enzyme (gfa)"/>
    <property type="match status" value="1"/>
</dbReference>